<keyword evidence="16" id="KW-1185">Reference proteome</keyword>
<evidence type="ECO:0000259" key="14">
    <source>
        <dbReference type="Pfam" id="PF00520"/>
    </source>
</evidence>
<evidence type="ECO:0000313" key="16">
    <source>
        <dbReference type="Proteomes" id="UP000838672"/>
    </source>
</evidence>
<dbReference type="EMBL" id="CAKLDI010000001">
    <property type="protein sequence ID" value="CAH0532487.1"/>
    <property type="molecule type" value="Genomic_DNA"/>
</dbReference>
<feature type="compositionally biased region" description="Polar residues" evidence="12">
    <location>
        <begin position="296"/>
        <end position="317"/>
    </location>
</feature>
<feature type="transmembrane region" description="Helical" evidence="13">
    <location>
        <begin position="122"/>
        <end position="143"/>
    </location>
</feature>
<dbReference type="InterPro" id="IPR028325">
    <property type="entry name" value="VG_K_chnl"/>
</dbReference>
<evidence type="ECO:0000256" key="4">
    <source>
        <dbReference type="ARBA" id="ARBA00022692"/>
    </source>
</evidence>
<dbReference type="InterPro" id="IPR027359">
    <property type="entry name" value="Volt_channel_dom_sf"/>
</dbReference>
<evidence type="ECO:0000256" key="1">
    <source>
        <dbReference type="ARBA" id="ARBA00004141"/>
    </source>
</evidence>
<feature type="transmembrane region" description="Helical" evidence="13">
    <location>
        <begin position="38"/>
        <end position="59"/>
    </location>
</feature>
<evidence type="ECO:0000256" key="7">
    <source>
        <dbReference type="ARBA" id="ARBA00022958"/>
    </source>
</evidence>
<dbReference type="Pfam" id="PF00520">
    <property type="entry name" value="Ion_trans"/>
    <property type="match status" value="1"/>
</dbReference>
<keyword evidence="10 13" id="KW-0472">Membrane</keyword>
<dbReference type="Gene3D" id="1.20.120.350">
    <property type="entry name" value="Voltage-gated potassium channels. Chain C"/>
    <property type="match status" value="1"/>
</dbReference>
<evidence type="ECO:0000256" key="11">
    <source>
        <dbReference type="ARBA" id="ARBA00023303"/>
    </source>
</evidence>
<feature type="domain" description="Ion transport" evidence="14">
    <location>
        <begin position="18"/>
        <end position="212"/>
    </location>
</feature>
<accession>A0ABN8DPJ4</accession>
<evidence type="ECO:0000256" key="12">
    <source>
        <dbReference type="SAM" id="MobiDB-lite"/>
    </source>
</evidence>
<keyword evidence="2" id="KW-0813">Transport</keyword>
<comment type="subcellular location">
    <subcellularLocation>
        <location evidence="1">Membrane</location>
        <topology evidence="1">Multi-pass membrane protein</topology>
    </subcellularLocation>
</comment>
<keyword evidence="4 13" id="KW-0812">Transmembrane</keyword>
<evidence type="ECO:0000256" key="3">
    <source>
        <dbReference type="ARBA" id="ARBA00022538"/>
    </source>
</evidence>
<evidence type="ECO:0000256" key="9">
    <source>
        <dbReference type="ARBA" id="ARBA00023065"/>
    </source>
</evidence>
<evidence type="ECO:0000256" key="10">
    <source>
        <dbReference type="ARBA" id="ARBA00023136"/>
    </source>
</evidence>
<dbReference type="PANTHER" id="PTHR11537:SF254">
    <property type="entry name" value="POTASSIUM VOLTAGE-GATED CHANNEL PROTEIN SHAB"/>
    <property type="match status" value="1"/>
</dbReference>
<evidence type="ECO:0000256" key="2">
    <source>
        <dbReference type="ARBA" id="ARBA00022448"/>
    </source>
</evidence>
<proteinExistence type="predicted"/>
<feature type="transmembrane region" description="Helical" evidence="13">
    <location>
        <begin position="12"/>
        <end position="32"/>
    </location>
</feature>
<dbReference type="Proteomes" id="UP000838672">
    <property type="component" value="Unassembled WGS sequence"/>
</dbReference>
<dbReference type="SUPFAM" id="SSF81324">
    <property type="entry name" value="Voltage-gated potassium channels"/>
    <property type="match status" value="1"/>
</dbReference>
<dbReference type="Gene3D" id="1.10.287.70">
    <property type="match status" value="1"/>
</dbReference>
<name>A0ABN8DPJ4_9VIBR</name>
<evidence type="ECO:0000256" key="5">
    <source>
        <dbReference type="ARBA" id="ARBA00022826"/>
    </source>
</evidence>
<keyword evidence="8 13" id="KW-1133">Transmembrane helix</keyword>
<keyword evidence="7" id="KW-0630">Potassium</keyword>
<feature type="compositionally biased region" description="Basic and acidic residues" evidence="12">
    <location>
        <begin position="281"/>
        <end position="294"/>
    </location>
</feature>
<dbReference type="RefSeq" id="WP_237464409.1">
    <property type="nucleotide sequence ID" value="NZ_CAKLDI010000001.1"/>
</dbReference>
<gene>
    <name evidence="15" type="ORF">VST7929_00317</name>
</gene>
<keyword evidence="9" id="KW-0406">Ion transport</keyword>
<evidence type="ECO:0000256" key="8">
    <source>
        <dbReference type="ARBA" id="ARBA00022989"/>
    </source>
</evidence>
<protein>
    <recommendedName>
        <fullName evidence="14">Ion transport domain-containing protein</fullName>
    </recommendedName>
</protein>
<keyword evidence="5" id="KW-0631">Potassium channel</keyword>
<dbReference type="PANTHER" id="PTHR11537">
    <property type="entry name" value="VOLTAGE-GATED POTASSIUM CHANNEL"/>
    <property type="match status" value="1"/>
</dbReference>
<feature type="transmembrane region" description="Helical" evidence="13">
    <location>
        <begin position="158"/>
        <end position="176"/>
    </location>
</feature>
<dbReference type="InterPro" id="IPR005821">
    <property type="entry name" value="Ion_trans_dom"/>
</dbReference>
<keyword evidence="6" id="KW-0851">Voltage-gated channel</keyword>
<comment type="caution">
    <text evidence="15">The sequence shown here is derived from an EMBL/GenBank/DDBJ whole genome shotgun (WGS) entry which is preliminary data.</text>
</comment>
<feature type="compositionally biased region" description="Polar residues" evidence="12">
    <location>
        <begin position="254"/>
        <end position="277"/>
    </location>
</feature>
<evidence type="ECO:0000256" key="6">
    <source>
        <dbReference type="ARBA" id="ARBA00022882"/>
    </source>
</evidence>
<keyword evidence="3" id="KW-0633">Potassium transport</keyword>
<dbReference type="PRINTS" id="PR00169">
    <property type="entry name" value="KCHANNEL"/>
</dbReference>
<feature type="transmembrane region" description="Helical" evidence="13">
    <location>
        <begin position="183"/>
        <end position="207"/>
    </location>
</feature>
<sequence>MASINNDVRPLSLLTLILSFISLGIVTTILFLNIEHEAYPLLLALDTFICGIFLFQWAVDFSRAPHKGQYVKHHWIDLMASLPIIEPLRFARVFQIFRVIRILRAGRDLLTSIQSHRRETTLASILLLLTIQLTVGSTFVLMAERGVEGANITGPIDALWWAIVTVSTVGYGDYYPVSLAGKVIAVVVIVGGVGIFGMISGLISATINAEDDSEQRQAIEAFHQQQAEILATSKAIAAQQQALLARLEHLENQMSEQFESTQRAASTEQPLTVNAVTADSPDEHKDNEKAKDESDNQIPSKENKPSSNNVDSKNSPD</sequence>
<feature type="region of interest" description="Disordered" evidence="12">
    <location>
        <begin position="254"/>
        <end position="317"/>
    </location>
</feature>
<reference evidence="15" key="1">
    <citation type="submission" date="2021-11" db="EMBL/GenBank/DDBJ databases">
        <authorList>
            <person name="Rodrigo-Torres L."/>
            <person name="Arahal R. D."/>
            <person name="Lucena T."/>
        </authorList>
    </citation>
    <scope>NUCLEOTIDE SEQUENCE</scope>
    <source>
        <strain evidence="15">CECT 7929</strain>
    </source>
</reference>
<organism evidence="15 16">
    <name type="scientific">Vibrio stylophorae</name>
    <dbReference type="NCBI Taxonomy" id="659351"/>
    <lineage>
        <taxon>Bacteria</taxon>
        <taxon>Pseudomonadati</taxon>
        <taxon>Pseudomonadota</taxon>
        <taxon>Gammaproteobacteria</taxon>
        <taxon>Vibrionales</taxon>
        <taxon>Vibrionaceae</taxon>
        <taxon>Vibrio</taxon>
    </lineage>
</organism>
<keyword evidence="11" id="KW-0407">Ion channel</keyword>
<evidence type="ECO:0000256" key="13">
    <source>
        <dbReference type="SAM" id="Phobius"/>
    </source>
</evidence>
<evidence type="ECO:0000313" key="15">
    <source>
        <dbReference type="EMBL" id="CAH0532487.1"/>
    </source>
</evidence>